<gene>
    <name evidence="2" type="ORF">SAMN05216167_103213</name>
</gene>
<organism evidence="2 3">
    <name type="scientific">Spirosoma endophyticum</name>
    <dbReference type="NCBI Taxonomy" id="662367"/>
    <lineage>
        <taxon>Bacteria</taxon>
        <taxon>Pseudomonadati</taxon>
        <taxon>Bacteroidota</taxon>
        <taxon>Cytophagia</taxon>
        <taxon>Cytophagales</taxon>
        <taxon>Cytophagaceae</taxon>
        <taxon>Spirosoma</taxon>
    </lineage>
</organism>
<keyword evidence="3" id="KW-1185">Reference proteome</keyword>
<dbReference type="OrthoDB" id="955314at2"/>
<keyword evidence="1" id="KW-0472">Membrane</keyword>
<evidence type="ECO:0000313" key="2">
    <source>
        <dbReference type="EMBL" id="SFD07497.1"/>
    </source>
</evidence>
<reference evidence="2 3" key="1">
    <citation type="submission" date="2016-10" db="EMBL/GenBank/DDBJ databases">
        <authorList>
            <person name="de Groot N.N."/>
        </authorList>
    </citation>
    <scope>NUCLEOTIDE SEQUENCE [LARGE SCALE GENOMIC DNA]</scope>
    <source>
        <strain evidence="2 3">DSM 26130</strain>
    </source>
</reference>
<evidence type="ECO:0000256" key="1">
    <source>
        <dbReference type="SAM" id="Phobius"/>
    </source>
</evidence>
<keyword evidence="1" id="KW-1133">Transmembrane helix</keyword>
<feature type="transmembrane region" description="Helical" evidence="1">
    <location>
        <begin position="108"/>
        <end position="126"/>
    </location>
</feature>
<dbReference type="STRING" id="662367.SAMN05216167_103213"/>
<dbReference type="RefSeq" id="WP_093825587.1">
    <property type="nucleotide sequence ID" value="NZ_FOLQ01000003.1"/>
</dbReference>
<accession>A0A1I1PCD2</accession>
<keyword evidence="1" id="KW-0812">Transmembrane</keyword>
<protein>
    <submittedName>
        <fullName evidence="2">Uncharacterized protein</fullName>
    </submittedName>
</protein>
<dbReference type="EMBL" id="FOLQ01000003">
    <property type="protein sequence ID" value="SFD07497.1"/>
    <property type="molecule type" value="Genomic_DNA"/>
</dbReference>
<proteinExistence type="predicted"/>
<dbReference type="Proteomes" id="UP000198598">
    <property type="component" value="Unassembled WGS sequence"/>
</dbReference>
<sequence length="134" mass="14500">MRTPFFYILLFVLVVLDAWLLAHPNLIGQAGVFFFNYEAIETFPKAIGTVSLVVGVTILISWLAGRLSQAVSLAISVALLAGSIYYLLQSFSQYNTGIYKLTGAGFRAGAILLPGLVVLVVGKSTWEAISNKRS</sequence>
<feature type="transmembrane region" description="Helical" evidence="1">
    <location>
        <begin position="46"/>
        <end position="64"/>
    </location>
</feature>
<feature type="transmembrane region" description="Helical" evidence="1">
    <location>
        <begin position="71"/>
        <end position="88"/>
    </location>
</feature>
<dbReference type="AlphaFoldDB" id="A0A1I1PCD2"/>
<name>A0A1I1PCD2_9BACT</name>
<evidence type="ECO:0000313" key="3">
    <source>
        <dbReference type="Proteomes" id="UP000198598"/>
    </source>
</evidence>